<dbReference type="RefSeq" id="WP_182839357.1">
    <property type="nucleotide sequence ID" value="NZ_BAAABQ010000004.1"/>
</dbReference>
<evidence type="ECO:0000313" key="2">
    <source>
        <dbReference type="EMBL" id="MBA8929437.1"/>
    </source>
</evidence>
<protein>
    <recommendedName>
        <fullName evidence="4">Sensor histidine kinase</fullName>
    </recommendedName>
</protein>
<sequence length="72" mass="7631">MTTTSTTAGAAGERRRPRVSPTIAYVLLLVVIQVCAGLALLAVVTEQPWLCGVALVLFLATALLDHRARTRG</sequence>
<proteinExistence type="predicted"/>
<gene>
    <name evidence="2" type="ORF">BC739_006655</name>
</gene>
<evidence type="ECO:0000313" key="3">
    <source>
        <dbReference type="Proteomes" id="UP000517916"/>
    </source>
</evidence>
<keyword evidence="1" id="KW-1133">Transmembrane helix</keyword>
<feature type="transmembrane region" description="Helical" evidence="1">
    <location>
        <begin position="23"/>
        <end position="41"/>
    </location>
</feature>
<organism evidence="2 3">
    <name type="scientific">Kutzneria viridogrisea</name>
    <dbReference type="NCBI Taxonomy" id="47990"/>
    <lineage>
        <taxon>Bacteria</taxon>
        <taxon>Bacillati</taxon>
        <taxon>Actinomycetota</taxon>
        <taxon>Actinomycetes</taxon>
        <taxon>Pseudonocardiales</taxon>
        <taxon>Pseudonocardiaceae</taxon>
        <taxon>Kutzneria</taxon>
    </lineage>
</organism>
<evidence type="ECO:0008006" key="4">
    <source>
        <dbReference type="Google" id="ProtNLM"/>
    </source>
</evidence>
<comment type="caution">
    <text evidence="2">The sequence shown here is derived from an EMBL/GenBank/DDBJ whole genome shotgun (WGS) entry which is preliminary data.</text>
</comment>
<evidence type="ECO:0000256" key="1">
    <source>
        <dbReference type="SAM" id="Phobius"/>
    </source>
</evidence>
<name>A0ABR6BS43_9PSEU</name>
<accession>A0ABR6BS43</accession>
<keyword evidence="3" id="KW-1185">Reference proteome</keyword>
<keyword evidence="1" id="KW-0472">Membrane</keyword>
<dbReference type="EMBL" id="JACJID010000005">
    <property type="protein sequence ID" value="MBA8929437.1"/>
    <property type="molecule type" value="Genomic_DNA"/>
</dbReference>
<keyword evidence="1" id="KW-0812">Transmembrane</keyword>
<reference evidence="2 3" key="1">
    <citation type="submission" date="2020-08" db="EMBL/GenBank/DDBJ databases">
        <title>Genomic Encyclopedia of Archaeal and Bacterial Type Strains, Phase II (KMG-II): from individual species to whole genera.</title>
        <authorList>
            <person name="Goeker M."/>
        </authorList>
    </citation>
    <scope>NUCLEOTIDE SEQUENCE [LARGE SCALE GENOMIC DNA]</scope>
    <source>
        <strain evidence="2 3">DSM 43850</strain>
    </source>
</reference>
<dbReference type="Proteomes" id="UP000517916">
    <property type="component" value="Unassembled WGS sequence"/>
</dbReference>
<feature type="transmembrane region" description="Helical" evidence="1">
    <location>
        <begin position="47"/>
        <end position="64"/>
    </location>
</feature>